<proteinExistence type="predicted"/>
<sequence length="142" mass="16430">MDNENEISSLTMRIFLNKINEILVATDYQSLTDRLTELLKCLADVEEQQICWTTPEAAVGKVTKPCGKFFTFYNVLYIKNCRMKETDMTIGDKITEISSFLEQYFEIIKDGHKTAQNYHLDNMILESGCQLIDGHIDEEMDK</sequence>
<dbReference type="WBParaSite" id="RSKR_0000816800.1">
    <property type="protein sequence ID" value="RSKR_0000816800.1"/>
    <property type="gene ID" value="RSKR_0000816800"/>
</dbReference>
<name>A0AC35U5Y9_9BILA</name>
<organism evidence="1 2">
    <name type="scientific">Rhabditophanes sp. KR3021</name>
    <dbReference type="NCBI Taxonomy" id="114890"/>
    <lineage>
        <taxon>Eukaryota</taxon>
        <taxon>Metazoa</taxon>
        <taxon>Ecdysozoa</taxon>
        <taxon>Nematoda</taxon>
        <taxon>Chromadorea</taxon>
        <taxon>Rhabditida</taxon>
        <taxon>Tylenchina</taxon>
        <taxon>Panagrolaimomorpha</taxon>
        <taxon>Strongyloidoidea</taxon>
        <taxon>Alloionematidae</taxon>
        <taxon>Rhabditophanes</taxon>
    </lineage>
</organism>
<dbReference type="Proteomes" id="UP000095286">
    <property type="component" value="Unplaced"/>
</dbReference>
<evidence type="ECO:0000313" key="1">
    <source>
        <dbReference type="Proteomes" id="UP000095286"/>
    </source>
</evidence>
<accession>A0AC35U5Y9</accession>
<evidence type="ECO:0000313" key="2">
    <source>
        <dbReference type="WBParaSite" id="RSKR_0000816800.1"/>
    </source>
</evidence>
<reference evidence="2" key="1">
    <citation type="submission" date="2016-11" db="UniProtKB">
        <authorList>
            <consortium name="WormBaseParasite"/>
        </authorList>
    </citation>
    <scope>IDENTIFICATION</scope>
    <source>
        <strain evidence="2">KR3021</strain>
    </source>
</reference>
<protein>
    <submittedName>
        <fullName evidence="2">DUF4954 family protein</fullName>
    </submittedName>
</protein>